<feature type="compositionally biased region" description="Low complexity" evidence="1">
    <location>
        <begin position="9"/>
        <end position="19"/>
    </location>
</feature>
<protein>
    <recommendedName>
        <fullName evidence="2">PWWP domain-containing protein</fullName>
    </recommendedName>
</protein>
<feature type="region of interest" description="Disordered" evidence="1">
    <location>
        <begin position="1"/>
        <end position="28"/>
    </location>
</feature>
<dbReference type="SUPFAM" id="SSF63748">
    <property type="entry name" value="Tudor/PWWP/MBT"/>
    <property type="match status" value="1"/>
</dbReference>
<dbReference type="PROSITE" id="PS50812">
    <property type="entry name" value="PWWP"/>
    <property type="match status" value="1"/>
</dbReference>
<organism evidence="3">
    <name type="scientific">Auxenochlorella protothecoides</name>
    <name type="common">Green microalga</name>
    <name type="synonym">Chlorella protothecoides</name>
    <dbReference type="NCBI Taxonomy" id="3075"/>
    <lineage>
        <taxon>Eukaryota</taxon>
        <taxon>Viridiplantae</taxon>
        <taxon>Chlorophyta</taxon>
        <taxon>core chlorophytes</taxon>
        <taxon>Trebouxiophyceae</taxon>
        <taxon>Chlorellales</taxon>
        <taxon>Chlorellaceae</taxon>
        <taxon>Auxenochlorella</taxon>
    </lineage>
</organism>
<accession>A0A1D2A6I2</accession>
<dbReference type="Gene3D" id="2.30.30.140">
    <property type="match status" value="1"/>
</dbReference>
<reference evidence="3" key="1">
    <citation type="submission" date="2015-08" db="EMBL/GenBank/DDBJ databases">
        <authorList>
            <person name="Babu N.S."/>
            <person name="Beckwith C.J."/>
            <person name="Beseler K.G."/>
            <person name="Brison A."/>
            <person name="Carone J.V."/>
            <person name="Caskin T.P."/>
            <person name="Diamond M."/>
            <person name="Durham M.E."/>
            <person name="Foxe J.M."/>
            <person name="Go M."/>
            <person name="Henderson B.A."/>
            <person name="Jones I.B."/>
            <person name="McGettigan J.A."/>
            <person name="Micheletti S.J."/>
            <person name="Nasrallah M.E."/>
            <person name="Ortiz D."/>
            <person name="Piller C.R."/>
            <person name="Privatt S.R."/>
            <person name="Schneider S.L."/>
            <person name="Sharp S."/>
            <person name="Smith T.C."/>
            <person name="Stanton J.D."/>
            <person name="Ullery H.E."/>
            <person name="Wilson R.J."/>
            <person name="Serrano M.G."/>
            <person name="Buck G."/>
            <person name="Lee V."/>
            <person name="Wang Y."/>
            <person name="Carvalho R."/>
            <person name="Voegtly L."/>
            <person name="Shi R."/>
            <person name="Duckworth R."/>
            <person name="Johnson A."/>
            <person name="Loviza R."/>
            <person name="Walstead R."/>
            <person name="Shah Z."/>
            <person name="Kiflezghi M."/>
            <person name="Wade K."/>
            <person name="Ball S.L."/>
            <person name="Bradley K.W."/>
            <person name="Asai D.J."/>
            <person name="Bowman C.A."/>
            <person name="Russell D.A."/>
            <person name="Pope W.H."/>
            <person name="Jacobs-Sera D."/>
            <person name="Hendrix R.W."/>
            <person name="Hatfull G.F."/>
        </authorList>
    </citation>
    <scope>NUCLEOTIDE SEQUENCE</scope>
</reference>
<feature type="region of interest" description="Disordered" evidence="1">
    <location>
        <begin position="95"/>
        <end position="211"/>
    </location>
</feature>
<name>A0A1D2A6I2_AUXPR</name>
<gene>
    <name evidence="3" type="ORF">g.33605</name>
</gene>
<feature type="compositionally biased region" description="Low complexity" evidence="1">
    <location>
        <begin position="136"/>
        <end position="156"/>
    </location>
</feature>
<dbReference type="EMBL" id="GDKF01003825">
    <property type="protein sequence ID" value="JAT74797.1"/>
    <property type="molecule type" value="Transcribed_RNA"/>
</dbReference>
<evidence type="ECO:0000256" key="1">
    <source>
        <dbReference type="SAM" id="MobiDB-lite"/>
    </source>
</evidence>
<sequence>MQSNHHDAGGTAAASPSPGVEAAPAQAPGVPASIPGMLPGMMPFFSNISSLSEVSGIPSHLLNNPAMVLAAQQIAAQRFIQHQYMAGQMTGAYGHAIGPPPSGTAPRPAAAPAQPPASVPSSHAAPQGAMQPHMTAEPAPLRAPAALPMAAGPGSAQPIAASPRDYHPSTAPEAPATHSIPTPVPVPDRGSAPAPAIEGDAPPRSPRTDPGGRLVWAKVGAYPWWPAKVLTRGRDLSFPPSEEPPRPNAVPVRFFGTHDFSWIGSKRAIMDWEEGREQCLAECSQESFLESVQETMAYQRTGATWGAL</sequence>
<dbReference type="InterPro" id="IPR000313">
    <property type="entry name" value="PWWP_dom"/>
</dbReference>
<dbReference type="Pfam" id="PF00855">
    <property type="entry name" value="PWWP"/>
    <property type="match status" value="1"/>
</dbReference>
<dbReference type="AlphaFoldDB" id="A0A1D2A6I2"/>
<proteinExistence type="predicted"/>
<feature type="domain" description="PWWP" evidence="2">
    <location>
        <begin position="211"/>
        <end position="274"/>
    </location>
</feature>
<evidence type="ECO:0000259" key="2">
    <source>
        <dbReference type="PROSITE" id="PS50812"/>
    </source>
</evidence>
<evidence type="ECO:0000313" key="3">
    <source>
        <dbReference type="EMBL" id="JAT74797.1"/>
    </source>
</evidence>
<dbReference type="SMART" id="SM00293">
    <property type="entry name" value="PWWP"/>
    <property type="match status" value="1"/>
</dbReference>